<dbReference type="PANTHER" id="PTHR43394:SF1">
    <property type="entry name" value="ATP-BINDING CASSETTE SUB-FAMILY B MEMBER 10, MITOCHONDRIAL"/>
    <property type="match status" value="1"/>
</dbReference>
<protein>
    <submittedName>
        <fullName evidence="11">ABC-type multidrug transport system fused ATPase/permease subunit</fullName>
    </submittedName>
</protein>
<evidence type="ECO:0000313" key="11">
    <source>
        <dbReference type="EMBL" id="MDR6705550.1"/>
    </source>
</evidence>
<dbReference type="InterPro" id="IPR011527">
    <property type="entry name" value="ABC1_TM_dom"/>
</dbReference>
<evidence type="ECO:0000256" key="2">
    <source>
        <dbReference type="ARBA" id="ARBA00005417"/>
    </source>
</evidence>
<keyword evidence="3 8" id="KW-0812">Transmembrane</keyword>
<evidence type="ECO:0000256" key="1">
    <source>
        <dbReference type="ARBA" id="ARBA00004651"/>
    </source>
</evidence>
<dbReference type="SUPFAM" id="SSF52540">
    <property type="entry name" value="P-loop containing nucleoside triphosphate hydrolases"/>
    <property type="match status" value="1"/>
</dbReference>
<comment type="subcellular location">
    <subcellularLocation>
        <location evidence="1">Cell membrane</location>
        <topology evidence="1">Multi-pass membrane protein</topology>
    </subcellularLocation>
</comment>
<gene>
    <name evidence="11" type="ORF">J2W61_005425</name>
</gene>
<dbReference type="Pfam" id="PF00005">
    <property type="entry name" value="ABC_tran"/>
    <property type="match status" value="1"/>
</dbReference>
<keyword evidence="6 8" id="KW-1133">Transmembrane helix</keyword>
<evidence type="ECO:0000256" key="7">
    <source>
        <dbReference type="ARBA" id="ARBA00023136"/>
    </source>
</evidence>
<dbReference type="InterPro" id="IPR003593">
    <property type="entry name" value="AAA+_ATPase"/>
</dbReference>
<name>A0AAW8M2H4_AGRTU</name>
<dbReference type="InterPro" id="IPR036640">
    <property type="entry name" value="ABC1_TM_sf"/>
</dbReference>
<evidence type="ECO:0000256" key="8">
    <source>
        <dbReference type="SAM" id="Phobius"/>
    </source>
</evidence>
<feature type="domain" description="ABC transporter" evidence="9">
    <location>
        <begin position="344"/>
        <end position="563"/>
    </location>
</feature>
<dbReference type="AlphaFoldDB" id="A0AAW8M2H4"/>
<dbReference type="InterPro" id="IPR039421">
    <property type="entry name" value="Type_1_exporter"/>
</dbReference>
<dbReference type="PROSITE" id="PS50929">
    <property type="entry name" value="ABC_TM1F"/>
    <property type="match status" value="1"/>
</dbReference>
<comment type="similarity">
    <text evidence="2">Belongs to the ABC transporter superfamily.</text>
</comment>
<feature type="transmembrane region" description="Helical" evidence="8">
    <location>
        <begin position="166"/>
        <end position="185"/>
    </location>
</feature>
<dbReference type="GO" id="GO:0005524">
    <property type="term" value="F:ATP binding"/>
    <property type="evidence" value="ECO:0007669"/>
    <property type="project" value="UniProtKB-KW"/>
</dbReference>
<feature type="transmembrane region" description="Helical" evidence="8">
    <location>
        <begin position="68"/>
        <end position="89"/>
    </location>
</feature>
<dbReference type="RefSeq" id="WP_111794743.1">
    <property type="nucleotide sequence ID" value="NZ_JAGIPM010000015.1"/>
</dbReference>
<dbReference type="SMART" id="SM00382">
    <property type="entry name" value="AAA"/>
    <property type="match status" value="1"/>
</dbReference>
<dbReference type="EMBL" id="JAVDSW010000012">
    <property type="protein sequence ID" value="MDR6705550.1"/>
    <property type="molecule type" value="Genomic_DNA"/>
</dbReference>
<feature type="transmembrane region" description="Helical" evidence="8">
    <location>
        <begin position="138"/>
        <end position="160"/>
    </location>
</feature>
<dbReference type="GO" id="GO:0005886">
    <property type="term" value="C:plasma membrane"/>
    <property type="evidence" value="ECO:0007669"/>
    <property type="project" value="UniProtKB-SubCell"/>
</dbReference>
<sequence length="564" mass="62295">MEDEKSNVYSATHHVLKEFFRRSYGTIIIALIVITGSSLCTVLAPFVFSNTVDKLSSKAAVADALTGFATYALLIGVSLALGQMVKYLAALTAENLTRVSSKSFFGKLLKKDNAFFIQHNAAEIQAAQGQGTGAMNTIVQLGLMYLVPTTVQLSLTLLVLGSKLNLSVAIIVFVYGAFYIFLTYFSNKWARPHLQNATEAIQRNAKFVGNTVPALETLRFFGSAAWIGDRFNNTADEIYKNWKAFCMKRMCYCALYGVAIGVQFLITFWLLIPQYNSGAFTVGDIVLFNLLLLQLNQPFEMVGQTIDNFIRAFVQLVPFAKMWSAPEEQEIVSPSGFKTTNGTLHFDKVRYRYENGRGVDSLSFSAARGSITFLTGPTGSGKSTAFKLALRSIEPHSGVVKVDGTDLNQIPRQDWYATVGVVPQEVILLNETIATNIVLGREFDQARLAKAARRAAIYDRIISMPNGFETEVGERGLKLSGGERQRIAIARALYSSPAFLFLDEASSALDDATEEQIMQEIRTLASDITVIAITHRTAVITKKDQVIDLHGGEMRPQRFEEFNS</sequence>
<proteinExistence type="inferred from homology"/>
<keyword evidence="4" id="KW-0547">Nucleotide-binding</keyword>
<dbReference type="InterPro" id="IPR017871">
    <property type="entry name" value="ABC_transporter-like_CS"/>
</dbReference>
<organism evidence="11 12">
    <name type="scientific">Agrobacterium tumefaciens</name>
    <dbReference type="NCBI Taxonomy" id="358"/>
    <lineage>
        <taxon>Bacteria</taxon>
        <taxon>Pseudomonadati</taxon>
        <taxon>Pseudomonadota</taxon>
        <taxon>Alphaproteobacteria</taxon>
        <taxon>Hyphomicrobiales</taxon>
        <taxon>Rhizobiaceae</taxon>
        <taxon>Rhizobium/Agrobacterium group</taxon>
        <taxon>Agrobacterium</taxon>
        <taxon>Agrobacterium tumefaciens complex</taxon>
    </lineage>
</organism>
<evidence type="ECO:0000259" key="10">
    <source>
        <dbReference type="PROSITE" id="PS50929"/>
    </source>
</evidence>
<feature type="transmembrane region" description="Helical" evidence="8">
    <location>
        <begin position="250"/>
        <end position="272"/>
    </location>
</feature>
<dbReference type="Pfam" id="PF00664">
    <property type="entry name" value="ABC_membrane"/>
    <property type="match status" value="1"/>
</dbReference>
<keyword evidence="7 8" id="KW-0472">Membrane</keyword>
<feature type="transmembrane region" description="Helical" evidence="8">
    <location>
        <begin position="27"/>
        <end position="48"/>
    </location>
</feature>
<accession>A0AAW8M2H4</accession>
<dbReference type="GO" id="GO:0016887">
    <property type="term" value="F:ATP hydrolysis activity"/>
    <property type="evidence" value="ECO:0007669"/>
    <property type="project" value="InterPro"/>
</dbReference>
<evidence type="ECO:0000313" key="12">
    <source>
        <dbReference type="Proteomes" id="UP001265315"/>
    </source>
</evidence>
<evidence type="ECO:0000256" key="3">
    <source>
        <dbReference type="ARBA" id="ARBA00022692"/>
    </source>
</evidence>
<dbReference type="SUPFAM" id="SSF90123">
    <property type="entry name" value="ABC transporter transmembrane region"/>
    <property type="match status" value="1"/>
</dbReference>
<evidence type="ECO:0000256" key="6">
    <source>
        <dbReference type="ARBA" id="ARBA00022989"/>
    </source>
</evidence>
<keyword evidence="5" id="KW-0067">ATP-binding</keyword>
<dbReference type="Proteomes" id="UP001265315">
    <property type="component" value="Unassembled WGS sequence"/>
</dbReference>
<evidence type="ECO:0000256" key="4">
    <source>
        <dbReference type="ARBA" id="ARBA00022741"/>
    </source>
</evidence>
<feature type="domain" description="ABC transmembrane type-1" evidence="10">
    <location>
        <begin position="28"/>
        <end position="311"/>
    </location>
</feature>
<dbReference type="PROSITE" id="PS50893">
    <property type="entry name" value="ABC_TRANSPORTER_2"/>
    <property type="match status" value="1"/>
</dbReference>
<dbReference type="Gene3D" id="1.20.1560.10">
    <property type="entry name" value="ABC transporter type 1, transmembrane domain"/>
    <property type="match status" value="1"/>
</dbReference>
<dbReference type="InterPro" id="IPR003439">
    <property type="entry name" value="ABC_transporter-like_ATP-bd"/>
</dbReference>
<dbReference type="GO" id="GO:0015421">
    <property type="term" value="F:ABC-type oligopeptide transporter activity"/>
    <property type="evidence" value="ECO:0007669"/>
    <property type="project" value="TreeGrafter"/>
</dbReference>
<reference evidence="11" key="1">
    <citation type="submission" date="2023-07" db="EMBL/GenBank/DDBJ databases">
        <title>Sorghum-associated microbial communities from plants grown in Nebraska, USA.</title>
        <authorList>
            <person name="Schachtman D."/>
        </authorList>
    </citation>
    <scope>NUCLEOTIDE SEQUENCE</scope>
    <source>
        <strain evidence="11">1457</strain>
    </source>
</reference>
<dbReference type="PANTHER" id="PTHR43394">
    <property type="entry name" value="ATP-DEPENDENT PERMEASE MDL1, MITOCHONDRIAL"/>
    <property type="match status" value="1"/>
</dbReference>
<dbReference type="PROSITE" id="PS00211">
    <property type="entry name" value="ABC_TRANSPORTER_1"/>
    <property type="match status" value="1"/>
</dbReference>
<evidence type="ECO:0000259" key="9">
    <source>
        <dbReference type="PROSITE" id="PS50893"/>
    </source>
</evidence>
<dbReference type="InterPro" id="IPR027417">
    <property type="entry name" value="P-loop_NTPase"/>
</dbReference>
<evidence type="ECO:0000256" key="5">
    <source>
        <dbReference type="ARBA" id="ARBA00022840"/>
    </source>
</evidence>
<comment type="caution">
    <text evidence="11">The sequence shown here is derived from an EMBL/GenBank/DDBJ whole genome shotgun (WGS) entry which is preliminary data.</text>
</comment>
<dbReference type="Gene3D" id="3.40.50.300">
    <property type="entry name" value="P-loop containing nucleotide triphosphate hydrolases"/>
    <property type="match status" value="1"/>
</dbReference>